<accession>A0A091BA53</accession>
<sequence length="404" mass="44134">MKLLPNLLAVAVLAALSAPAFAETEFDVIGGSEISFEGLLQADYNKFDNDLVSLNGDIPDGLDSDGELRRAELVFKGKGPGMWNWVVGYDAKADKFLDVNVSYKFTGFTTLTVGQFKQPNSLEELSSTKNNDFISKAMTTNMQAVARRMGVSLATGGDNWTLTGSVFGREMTRNLGNGNGYGARFTFAPINEAGNILHLGVSGVDFKARDLGTVTTSGNDRARLRVRPDADLANARLVDSGQFTDADRIRTLGAEAFWVKGPVKIQAEYMTTDIGRNLNPDFSADSWYVSGVWNITGETWTYKTGNVATGLPNNPAGGMWQLGLRYDKADLNDGTFVPGPPAKVIGALGGQESNWTVGVNWYWHSNFKFALNYVMVDSSRYSSATKTVLEDNPNILEFRAQLYW</sequence>
<organism evidence="2 3">
    <name type="scientific">Arenimonas oryziterrae DSM 21050 = YC6267</name>
    <dbReference type="NCBI Taxonomy" id="1121015"/>
    <lineage>
        <taxon>Bacteria</taxon>
        <taxon>Pseudomonadati</taxon>
        <taxon>Pseudomonadota</taxon>
        <taxon>Gammaproteobacteria</taxon>
        <taxon>Lysobacterales</taxon>
        <taxon>Lysobacteraceae</taxon>
        <taxon>Arenimonas</taxon>
    </lineage>
</organism>
<dbReference type="OrthoDB" id="9807854at2"/>
<dbReference type="EMBL" id="AVCI01000045">
    <property type="protein sequence ID" value="KFN41325.1"/>
    <property type="molecule type" value="Genomic_DNA"/>
</dbReference>
<evidence type="ECO:0000313" key="2">
    <source>
        <dbReference type="EMBL" id="KFN41325.1"/>
    </source>
</evidence>
<dbReference type="InterPro" id="IPR023614">
    <property type="entry name" value="Porin_dom_sf"/>
</dbReference>
<feature type="chain" id="PRO_5001870979" description="Porin" evidence="1">
    <location>
        <begin position="23"/>
        <end position="404"/>
    </location>
</feature>
<name>A0A091BA53_9GAMM</name>
<evidence type="ECO:0000313" key="3">
    <source>
        <dbReference type="Proteomes" id="UP000029385"/>
    </source>
</evidence>
<proteinExistence type="predicted"/>
<keyword evidence="1" id="KW-0732">Signal</keyword>
<evidence type="ECO:0008006" key="4">
    <source>
        <dbReference type="Google" id="ProtNLM"/>
    </source>
</evidence>
<dbReference type="SUPFAM" id="SSF56935">
    <property type="entry name" value="Porins"/>
    <property type="match status" value="1"/>
</dbReference>
<dbReference type="Pfam" id="PF07396">
    <property type="entry name" value="Porin_O_P"/>
    <property type="match status" value="1"/>
</dbReference>
<dbReference type="PATRIC" id="fig|1121015.4.peg.2763"/>
<protein>
    <recommendedName>
        <fullName evidence="4">Porin</fullName>
    </recommendedName>
</protein>
<comment type="caution">
    <text evidence="2">The sequence shown here is derived from an EMBL/GenBank/DDBJ whole genome shotgun (WGS) entry which is preliminary data.</text>
</comment>
<dbReference type="InterPro" id="IPR010870">
    <property type="entry name" value="Porin_O/P"/>
</dbReference>
<gene>
    <name evidence="2" type="ORF">N789_05460</name>
</gene>
<dbReference type="Gene3D" id="2.40.160.10">
    <property type="entry name" value="Porin"/>
    <property type="match status" value="1"/>
</dbReference>
<dbReference type="eggNOG" id="COG3746">
    <property type="taxonomic scope" value="Bacteria"/>
</dbReference>
<dbReference type="AlphaFoldDB" id="A0A091BA53"/>
<dbReference type="Proteomes" id="UP000029385">
    <property type="component" value="Unassembled WGS sequence"/>
</dbReference>
<feature type="signal peptide" evidence="1">
    <location>
        <begin position="1"/>
        <end position="22"/>
    </location>
</feature>
<reference evidence="2 3" key="1">
    <citation type="submission" date="2013-09" db="EMBL/GenBank/DDBJ databases">
        <title>Genome sequencing of Arenimonas oryziterrae.</title>
        <authorList>
            <person name="Chen F."/>
            <person name="Wang G."/>
        </authorList>
    </citation>
    <scope>NUCLEOTIDE SEQUENCE [LARGE SCALE GENOMIC DNA]</scope>
    <source>
        <strain evidence="2 3">YC6267</strain>
    </source>
</reference>
<dbReference type="RefSeq" id="WP_022968023.1">
    <property type="nucleotide sequence ID" value="NZ_ATVD01000001.1"/>
</dbReference>
<dbReference type="STRING" id="1121015.GCA_000420545_00364"/>
<evidence type="ECO:0000256" key="1">
    <source>
        <dbReference type="SAM" id="SignalP"/>
    </source>
</evidence>
<keyword evidence="3" id="KW-1185">Reference proteome</keyword>